<gene>
    <name evidence="7" type="ORF">ACFPFM_20025</name>
</gene>
<keyword evidence="2" id="KW-0597">Phosphoprotein</keyword>
<evidence type="ECO:0000256" key="4">
    <source>
        <dbReference type="PROSITE-ProRule" id="PRU01363"/>
    </source>
</evidence>
<reference evidence="8" key="1">
    <citation type="journal article" date="2019" name="Int. J. Syst. Evol. Microbiol.">
        <title>The Global Catalogue of Microorganisms (GCM) 10K type strain sequencing project: providing services to taxonomists for standard genome sequencing and annotation.</title>
        <authorList>
            <consortium name="The Broad Institute Genomics Platform"/>
            <consortium name="The Broad Institute Genome Sequencing Center for Infectious Disease"/>
            <person name="Wu L."/>
            <person name="Ma J."/>
        </authorList>
    </citation>
    <scope>NUCLEOTIDE SEQUENCE [LARGE SCALE GENOMIC DNA]</scope>
    <source>
        <strain evidence="8">KCTC 12848</strain>
    </source>
</reference>
<dbReference type="InterPro" id="IPR049900">
    <property type="entry name" value="PKS_mFAS_DH"/>
</dbReference>
<dbReference type="Pfam" id="PF00550">
    <property type="entry name" value="PP-binding"/>
    <property type="match status" value="1"/>
</dbReference>
<dbReference type="SMART" id="SM00827">
    <property type="entry name" value="PKS_AT"/>
    <property type="match status" value="1"/>
</dbReference>
<dbReference type="EMBL" id="JBHSJB010000018">
    <property type="protein sequence ID" value="MFC5056032.1"/>
    <property type="molecule type" value="Genomic_DNA"/>
</dbReference>
<feature type="domain" description="Carrier" evidence="5">
    <location>
        <begin position="871"/>
        <end position="946"/>
    </location>
</feature>
<dbReference type="InterPro" id="IPR049552">
    <property type="entry name" value="PKS_DH_N"/>
</dbReference>
<dbReference type="InterPro" id="IPR042104">
    <property type="entry name" value="PKS_dehydratase_sf"/>
</dbReference>
<keyword evidence="3" id="KW-0808">Transferase</keyword>
<dbReference type="Proteomes" id="UP001595833">
    <property type="component" value="Unassembled WGS sequence"/>
</dbReference>
<dbReference type="Gene3D" id="3.10.129.110">
    <property type="entry name" value="Polyketide synthase dehydratase"/>
    <property type="match status" value="1"/>
</dbReference>
<feature type="active site" description="Proton donor; for dehydratase activity" evidence="4">
    <location>
        <position position="382"/>
    </location>
</feature>
<dbReference type="Pfam" id="PF14765">
    <property type="entry name" value="PS-DH"/>
    <property type="match status" value="1"/>
</dbReference>
<dbReference type="RefSeq" id="WP_380647027.1">
    <property type="nucleotide sequence ID" value="NZ_JBHSJB010000018.1"/>
</dbReference>
<dbReference type="Gene3D" id="3.40.50.720">
    <property type="entry name" value="NAD(P)-binding Rossmann-like Domain"/>
    <property type="match status" value="1"/>
</dbReference>
<dbReference type="InterPro" id="IPR050091">
    <property type="entry name" value="PKS_NRPS_Biosynth_Enz"/>
</dbReference>
<dbReference type="SUPFAM" id="SSF52151">
    <property type="entry name" value="FabD/lysophospholipase-like"/>
    <property type="match status" value="1"/>
</dbReference>
<dbReference type="Gene3D" id="1.10.1200.10">
    <property type="entry name" value="ACP-like"/>
    <property type="match status" value="1"/>
</dbReference>
<keyword evidence="1" id="KW-0596">Phosphopantetheine</keyword>
<feature type="region of interest" description="N-terminal hotdog fold" evidence="4">
    <location>
        <begin position="190"/>
        <end position="310"/>
    </location>
</feature>
<dbReference type="Pfam" id="PF08659">
    <property type="entry name" value="KR"/>
    <property type="match status" value="1"/>
</dbReference>
<dbReference type="InterPro" id="IPR049551">
    <property type="entry name" value="PKS_DH_C"/>
</dbReference>
<dbReference type="SUPFAM" id="SSF47336">
    <property type="entry name" value="ACP-like"/>
    <property type="match status" value="1"/>
</dbReference>
<dbReference type="InterPro" id="IPR006162">
    <property type="entry name" value="Ppantetheine_attach_site"/>
</dbReference>
<feature type="domain" description="PKS/mFAS DH" evidence="6">
    <location>
        <begin position="190"/>
        <end position="454"/>
    </location>
</feature>
<dbReference type="PROSITE" id="PS00012">
    <property type="entry name" value="PHOSPHOPANTETHEINE"/>
    <property type="match status" value="1"/>
</dbReference>
<evidence type="ECO:0000313" key="7">
    <source>
        <dbReference type="EMBL" id="MFC5056032.1"/>
    </source>
</evidence>
<dbReference type="InterPro" id="IPR013968">
    <property type="entry name" value="PKS_KR"/>
</dbReference>
<evidence type="ECO:0000259" key="6">
    <source>
        <dbReference type="PROSITE" id="PS52019"/>
    </source>
</evidence>
<dbReference type="Gene3D" id="3.40.366.10">
    <property type="entry name" value="Malonyl-Coenzyme A Acyl Carrier Protein, domain 2"/>
    <property type="match status" value="1"/>
</dbReference>
<evidence type="ECO:0000259" key="5">
    <source>
        <dbReference type="PROSITE" id="PS50075"/>
    </source>
</evidence>
<dbReference type="PANTHER" id="PTHR43775:SF51">
    <property type="entry name" value="INACTIVE PHENOLPHTHIOCEROL SYNTHESIS POLYKETIDE SYNTHASE TYPE I PKS1-RELATED"/>
    <property type="match status" value="1"/>
</dbReference>
<feature type="non-terminal residue" evidence="7">
    <location>
        <position position="1"/>
    </location>
</feature>
<accession>A0ABV9Y2R8</accession>
<proteinExistence type="predicted"/>
<dbReference type="SMART" id="SM00822">
    <property type="entry name" value="PKS_KR"/>
    <property type="match status" value="1"/>
</dbReference>
<evidence type="ECO:0000313" key="8">
    <source>
        <dbReference type="Proteomes" id="UP001595833"/>
    </source>
</evidence>
<evidence type="ECO:0000256" key="2">
    <source>
        <dbReference type="ARBA" id="ARBA00022553"/>
    </source>
</evidence>
<dbReference type="PANTHER" id="PTHR43775">
    <property type="entry name" value="FATTY ACID SYNTHASE"/>
    <property type="match status" value="1"/>
</dbReference>
<dbReference type="SMART" id="SM00826">
    <property type="entry name" value="PKS_DH"/>
    <property type="match status" value="1"/>
</dbReference>
<evidence type="ECO:0000256" key="3">
    <source>
        <dbReference type="ARBA" id="ARBA00022679"/>
    </source>
</evidence>
<sequence length="1024" mass="107568">VAALNGPTSVVVSGDPEAIDELLEKVPGKRIAVDYASHSAQVESVRDEVLEALDGITPREPGIPFHSTVDGATTLDAEYWYRNLRQTVRFAPVVESLGEAVFVEVSPHPVLAPGIQDITGSAVALGSLRRDDGGSDRFLTSLAEAHVHGVEVDWTPLLDGGRLVDLPTYPFQRQRYWLDADDTGATLDGHPFISTATTLADSGTTVFTGRLSPDREPWLADHAVGDAVLLPGTAFLDLVLWAGDHVGCPGVAELTLEAPLTVRDATTVQVAVDAPDRSGLRAVRVHSRAAGGEPWTRHASGVLTAERVPEDEPAPWPPEGAEPLDVPGLYRELDALGYRYGPAFRGVTAAFRVGGDLCAEVSLPERLRPGARRFRLHPALLDAALHVAATGRAEPALPFSWGGVALFRPGPTALRVRISGHGDVLSVRLTDQDDRPVARVDGLALRASAAHDSLFRVDWVEVPPRDPEGAHAVVTDLAELHDGAPGTVFLAVGHAGATARDAVTGALAVLRRWLDDSRFARSRLVVVAGGPDPARAAVCGLVRSARSENPDRFALVDLHDADLPVDAVLGVLAAGEAECEVRGGTVRVPRLARVTGPREAPVWDPSGTVLVTGGTGVLGGAVARHLVAEHGVRSLLLVSRRGHDPELVADLEAAGALVTAAACDVSDRDALARALDLVPAGFPLRGVVHAAGAVADGIVESLTPEQVDAVLAPKVDAAWHLHELTGDLSRFVLFSSAAGVFGTPGQGNYAAANAALDALARHRRAAGLPAVSLAWGLWEQRSGLTGGLGDTDVARMARWGVRPLSRAQGLALFDAACAADEPVLVPVRLDVTGVEEVPALLRGLVVARAPVRVEAGLGVRLAALPEADQRRVVLGLVREHAAAVLGHPGPDTVETTRGFLDAGFDSLTAVELRNRLATATGVRLPSTLLFDHPTPVALAERLRGELLGGTGSPTDELDRVEARVRELAGNARLAVADRLRSLLVELGGDPHPAPPAAVRLDAARLDAATDDELFQLVDNDLGIL</sequence>
<dbReference type="Pfam" id="PF00698">
    <property type="entry name" value="Acyl_transf_1"/>
    <property type="match status" value="1"/>
</dbReference>
<dbReference type="InterPro" id="IPR001227">
    <property type="entry name" value="Ac_transferase_dom_sf"/>
</dbReference>
<dbReference type="SUPFAM" id="SSF51735">
    <property type="entry name" value="NAD(P)-binding Rossmann-fold domains"/>
    <property type="match status" value="2"/>
</dbReference>
<feature type="region of interest" description="C-terminal hotdog fold" evidence="4">
    <location>
        <begin position="321"/>
        <end position="454"/>
    </location>
</feature>
<dbReference type="InterPro" id="IPR009081">
    <property type="entry name" value="PP-bd_ACP"/>
</dbReference>
<dbReference type="Pfam" id="PF21089">
    <property type="entry name" value="PKS_DH_N"/>
    <property type="match status" value="1"/>
</dbReference>
<dbReference type="CDD" id="cd08956">
    <property type="entry name" value="KR_3_FAS_SDR_x"/>
    <property type="match status" value="1"/>
</dbReference>
<dbReference type="InterPro" id="IPR036736">
    <property type="entry name" value="ACP-like_sf"/>
</dbReference>
<dbReference type="InterPro" id="IPR036291">
    <property type="entry name" value="NAD(P)-bd_dom_sf"/>
</dbReference>
<feature type="active site" description="Proton acceptor; for dehydratase activity" evidence="4">
    <location>
        <position position="222"/>
    </location>
</feature>
<dbReference type="InterPro" id="IPR014043">
    <property type="entry name" value="Acyl_transferase_dom"/>
</dbReference>
<dbReference type="InterPro" id="IPR057326">
    <property type="entry name" value="KR_dom"/>
</dbReference>
<name>A0ABV9Y2R8_9PSEU</name>
<evidence type="ECO:0000256" key="1">
    <source>
        <dbReference type="ARBA" id="ARBA00022450"/>
    </source>
</evidence>
<protein>
    <submittedName>
        <fullName evidence="7">SDR family NAD(P)-dependent oxidoreductase</fullName>
    </submittedName>
</protein>
<keyword evidence="8" id="KW-1185">Reference proteome</keyword>
<dbReference type="InterPro" id="IPR020807">
    <property type="entry name" value="PKS_DH"/>
</dbReference>
<dbReference type="Gene3D" id="3.30.70.3290">
    <property type="match status" value="1"/>
</dbReference>
<comment type="caution">
    <text evidence="7">The sequence shown here is derived from an EMBL/GenBank/DDBJ whole genome shotgun (WGS) entry which is preliminary data.</text>
</comment>
<dbReference type="InterPro" id="IPR020806">
    <property type="entry name" value="PKS_PP-bd"/>
</dbReference>
<dbReference type="SMART" id="SM00823">
    <property type="entry name" value="PKS_PP"/>
    <property type="match status" value="1"/>
</dbReference>
<dbReference type="InterPro" id="IPR016035">
    <property type="entry name" value="Acyl_Trfase/lysoPLipase"/>
</dbReference>
<organism evidence="7 8">
    <name type="scientific">Saccharothrix xinjiangensis</name>
    <dbReference type="NCBI Taxonomy" id="204798"/>
    <lineage>
        <taxon>Bacteria</taxon>
        <taxon>Bacillati</taxon>
        <taxon>Actinomycetota</taxon>
        <taxon>Actinomycetes</taxon>
        <taxon>Pseudonocardiales</taxon>
        <taxon>Pseudonocardiaceae</taxon>
        <taxon>Saccharothrix</taxon>
    </lineage>
</organism>
<dbReference type="PROSITE" id="PS50075">
    <property type="entry name" value="CARRIER"/>
    <property type="match status" value="1"/>
</dbReference>
<dbReference type="PROSITE" id="PS52019">
    <property type="entry name" value="PKS_MFAS_DH"/>
    <property type="match status" value="1"/>
</dbReference>